<feature type="transmembrane region" description="Helical" evidence="2">
    <location>
        <begin position="208"/>
        <end position="226"/>
    </location>
</feature>
<feature type="compositionally biased region" description="Basic and acidic residues" evidence="1">
    <location>
        <begin position="861"/>
        <end position="880"/>
    </location>
</feature>
<keyword evidence="4" id="KW-1185">Reference proteome</keyword>
<dbReference type="AlphaFoldDB" id="A0A8H5H1T4"/>
<feature type="transmembrane region" description="Helical" evidence="2">
    <location>
        <begin position="174"/>
        <end position="196"/>
    </location>
</feature>
<organism evidence="3 4">
    <name type="scientific">Tetrapyrgos nigripes</name>
    <dbReference type="NCBI Taxonomy" id="182062"/>
    <lineage>
        <taxon>Eukaryota</taxon>
        <taxon>Fungi</taxon>
        <taxon>Dikarya</taxon>
        <taxon>Basidiomycota</taxon>
        <taxon>Agaricomycotina</taxon>
        <taxon>Agaricomycetes</taxon>
        <taxon>Agaricomycetidae</taxon>
        <taxon>Agaricales</taxon>
        <taxon>Marasmiineae</taxon>
        <taxon>Marasmiaceae</taxon>
        <taxon>Tetrapyrgos</taxon>
    </lineage>
</organism>
<feature type="transmembrane region" description="Helical" evidence="2">
    <location>
        <begin position="65"/>
        <end position="90"/>
    </location>
</feature>
<accession>A0A8H5H1T4</accession>
<feature type="region of interest" description="Disordered" evidence="1">
    <location>
        <begin position="293"/>
        <end position="338"/>
    </location>
</feature>
<feature type="compositionally biased region" description="Polar residues" evidence="1">
    <location>
        <begin position="796"/>
        <end position="807"/>
    </location>
</feature>
<dbReference type="EMBL" id="JAACJM010000001">
    <property type="protein sequence ID" value="KAF5375116.1"/>
    <property type="molecule type" value="Genomic_DNA"/>
</dbReference>
<keyword evidence="2" id="KW-1133">Transmembrane helix</keyword>
<evidence type="ECO:0000256" key="1">
    <source>
        <dbReference type="SAM" id="MobiDB-lite"/>
    </source>
</evidence>
<dbReference type="OrthoDB" id="2564696at2759"/>
<feature type="compositionally biased region" description="Low complexity" evidence="1">
    <location>
        <begin position="475"/>
        <end position="485"/>
    </location>
</feature>
<evidence type="ECO:0000313" key="3">
    <source>
        <dbReference type="EMBL" id="KAF5375116.1"/>
    </source>
</evidence>
<feature type="compositionally biased region" description="Polar residues" evidence="1">
    <location>
        <begin position="826"/>
        <end position="836"/>
    </location>
</feature>
<feature type="transmembrane region" description="Helical" evidence="2">
    <location>
        <begin position="270"/>
        <end position="289"/>
    </location>
</feature>
<dbReference type="Proteomes" id="UP000559256">
    <property type="component" value="Unassembled WGS sequence"/>
</dbReference>
<gene>
    <name evidence="3" type="ORF">D9758_000144</name>
</gene>
<feature type="region of interest" description="Disordered" evidence="1">
    <location>
        <begin position="597"/>
        <end position="671"/>
    </location>
</feature>
<sequence>MSNNTISAFRLLLSLASSSTSPILSISLSDDAAIEQLLSDIPNCMVFCFFGVSTFWLFMRKRVNLLAILIYLATFLAFLAGILDLIQILARGPVNIDKGLGIDTSITVVMNTREVLLSLGRGAIFLFFWQFIAEKPRGEPPPNPMLATNNRTSYGPRDDTHSASWRRWGVLGWILQYGLLLASVSIPVLQIIWRIINSDTIYVVESTIEVIVTGLFLLKVFLNIFLSPLTPWWKPFRFYMIPILALLFNLALSIGNLLSDRFTDTTLGRFLQAVELYILILFVMINAFYKVPTRPPRSRRSKGTSSFINQKPRDFSLPPPVLMGGGGGGGSGSGDAKDAMSPYFTTNVDAPITRSSRISRLSDWMIPRRNSVFERSAFRSSWRDSPDSEGRNSEVVDTVPRTSLDKLVPQPQPDRTELPTLSAKPSLQQLAIKSEPSTSFRVPTPDPAPVATVVPTPLPIAVPVPAPVPSPVPSPRAKSPSTIAPSFPPSPSPATARDSRPSTTFSFSYYGMERGSRRSLVNPPFMEAASRQDTPSPIYGLNGIINVPPEYRDSGISLNNRGSGNSFDELLRQQTELDKSIAALRLFSPQSDVTTFEESDIRVPAISSPPRSPLGSPGGIGSQPELPEFLRKESSSGSERVKSSTTRSSSQKHDSASEFSLSIFPEPPAPASLTPTRASFAALRSQRNSLTARRADVPSLAPTSPNQVGVRTDRFGSNGTQYDVTSFIGDLTSPGTGLRPGSTFKNSGLSDVESEDEGSTSFVEESARPLMLASAVPMISKVPTSRDSKLAEQGPATASSGIASPTQDYPVLKPFLLGNVTSYPSVSSPLAAQSRVSGPRRPARGRLALPSQPRLAISAPRPRESSLGESEDQYRYERPRKPPALNLSPVDTAP</sequence>
<name>A0A8H5H1T4_9AGAR</name>
<feature type="region of interest" description="Disordered" evidence="1">
    <location>
        <begin position="784"/>
        <end position="808"/>
    </location>
</feature>
<evidence type="ECO:0000256" key="2">
    <source>
        <dbReference type="SAM" id="Phobius"/>
    </source>
</evidence>
<feature type="compositionally biased region" description="Low complexity" evidence="1">
    <location>
        <begin position="837"/>
        <end position="851"/>
    </location>
</feature>
<keyword evidence="2" id="KW-0472">Membrane</keyword>
<feature type="region of interest" description="Disordered" evidence="1">
    <location>
        <begin position="691"/>
        <end position="716"/>
    </location>
</feature>
<feature type="transmembrane region" description="Helical" evidence="2">
    <location>
        <begin position="238"/>
        <end position="258"/>
    </location>
</feature>
<evidence type="ECO:0000313" key="4">
    <source>
        <dbReference type="Proteomes" id="UP000559256"/>
    </source>
</evidence>
<feature type="compositionally biased region" description="Gly residues" evidence="1">
    <location>
        <begin position="323"/>
        <end position="333"/>
    </location>
</feature>
<feature type="transmembrane region" description="Helical" evidence="2">
    <location>
        <begin position="41"/>
        <end position="58"/>
    </location>
</feature>
<proteinExistence type="predicted"/>
<feature type="compositionally biased region" description="Basic and acidic residues" evidence="1">
    <location>
        <begin position="381"/>
        <end position="394"/>
    </location>
</feature>
<feature type="region of interest" description="Disordered" evidence="1">
    <location>
        <begin position="377"/>
        <end position="427"/>
    </location>
</feature>
<feature type="region of interest" description="Disordered" evidence="1">
    <location>
        <begin position="826"/>
        <end position="894"/>
    </location>
</feature>
<keyword evidence="2" id="KW-0812">Transmembrane</keyword>
<protein>
    <submittedName>
        <fullName evidence="3">Uncharacterized protein</fullName>
    </submittedName>
</protein>
<feature type="region of interest" description="Disordered" evidence="1">
    <location>
        <begin position="470"/>
        <end position="502"/>
    </location>
</feature>
<feature type="compositionally biased region" description="Basic and acidic residues" evidence="1">
    <location>
        <begin position="628"/>
        <end position="642"/>
    </location>
</feature>
<comment type="caution">
    <text evidence="3">The sequence shown here is derived from an EMBL/GenBank/DDBJ whole genome shotgun (WGS) entry which is preliminary data.</text>
</comment>
<feature type="region of interest" description="Disordered" evidence="1">
    <location>
        <begin position="733"/>
        <end position="765"/>
    </location>
</feature>
<feature type="compositionally biased region" description="Polar residues" evidence="1">
    <location>
        <begin position="701"/>
        <end position="716"/>
    </location>
</feature>
<reference evidence="3 4" key="1">
    <citation type="journal article" date="2020" name="ISME J.">
        <title>Uncovering the hidden diversity of litter-decomposition mechanisms in mushroom-forming fungi.</title>
        <authorList>
            <person name="Floudas D."/>
            <person name="Bentzer J."/>
            <person name="Ahren D."/>
            <person name="Johansson T."/>
            <person name="Persson P."/>
            <person name="Tunlid A."/>
        </authorList>
    </citation>
    <scope>NUCLEOTIDE SEQUENCE [LARGE SCALE GENOMIC DNA]</scope>
    <source>
        <strain evidence="3 4">CBS 291.85</strain>
    </source>
</reference>